<evidence type="ECO:0000256" key="1">
    <source>
        <dbReference type="SAM" id="Phobius"/>
    </source>
</evidence>
<keyword evidence="1" id="KW-0472">Membrane</keyword>
<feature type="transmembrane region" description="Helical" evidence="1">
    <location>
        <begin position="51"/>
        <end position="68"/>
    </location>
</feature>
<keyword evidence="1" id="KW-1133">Transmembrane helix</keyword>
<feature type="transmembrane region" description="Helical" evidence="1">
    <location>
        <begin position="145"/>
        <end position="163"/>
    </location>
</feature>
<proteinExistence type="predicted"/>
<sequence length="168" mass="19369">MNSVFFAQASRFIILVLFQVLIFNHINFLGYINPYIYILLIAFFPVRNNRIVIIFISFFLGLSIDLFLDTGGVHAAACVFIAYIRPILLKSSFGMIYEHQTIRFNTVDFGAKLTYISLLTIVHHFVLFSLEIFNFSKIILILQKALFSSIFSIILIILITVIFSRKTK</sequence>
<accession>A0A090VCH4</accession>
<keyword evidence="1" id="KW-0812">Transmembrane</keyword>
<dbReference type="EMBL" id="SORL01000012">
    <property type="protein sequence ID" value="TDY60359.1"/>
    <property type="molecule type" value="Genomic_DNA"/>
</dbReference>
<evidence type="ECO:0000313" key="5">
    <source>
        <dbReference type="Proteomes" id="UP000294824"/>
    </source>
</evidence>
<feature type="transmembrane region" description="Helical" evidence="1">
    <location>
        <begin position="74"/>
        <end position="93"/>
    </location>
</feature>
<dbReference type="Proteomes" id="UP000294824">
    <property type="component" value="Unassembled WGS sequence"/>
</dbReference>
<evidence type="ECO:0000313" key="4">
    <source>
        <dbReference type="Proteomes" id="UP000029644"/>
    </source>
</evidence>
<protein>
    <submittedName>
        <fullName evidence="2">Rod shape-determining protein MreD</fullName>
    </submittedName>
</protein>
<feature type="transmembrane region" description="Helical" evidence="1">
    <location>
        <begin position="12"/>
        <end position="44"/>
    </location>
</feature>
<dbReference type="AlphaFoldDB" id="A0A090VCH4"/>
<reference evidence="2 4" key="1">
    <citation type="journal article" date="2014" name="Genome Announc.">
        <title>Draft Genome Sequences of Marine Flavobacterium Algibacter lectus Strains SS8 and NR4.</title>
        <authorList>
            <person name="Takatani N."/>
            <person name="Nakanishi M."/>
            <person name="Meirelles P."/>
            <person name="Mino S."/>
            <person name="Suda W."/>
            <person name="Oshima K."/>
            <person name="Hattori M."/>
            <person name="Ohkuma M."/>
            <person name="Hosokawa M."/>
            <person name="Miyashita K."/>
            <person name="Thompson F.L."/>
            <person name="Niwa A."/>
            <person name="Sawabe T."/>
            <person name="Sawabe T."/>
        </authorList>
    </citation>
    <scope>NUCLEOTIDE SEQUENCE [LARGE SCALE GENOMIC DNA]</scope>
    <source>
        <strain evidence="2 4">JCM 19300</strain>
    </source>
</reference>
<keyword evidence="5" id="KW-1185">Reference proteome</keyword>
<dbReference type="RefSeq" id="WP_042504329.1">
    <property type="nucleotide sequence ID" value="NZ_BBNQ01000006.1"/>
</dbReference>
<organism evidence="2 4">
    <name type="scientific">Algibacter lectus</name>
    <dbReference type="NCBI Taxonomy" id="221126"/>
    <lineage>
        <taxon>Bacteria</taxon>
        <taxon>Pseudomonadati</taxon>
        <taxon>Bacteroidota</taxon>
        <taxon>Flavobacteriia</taxon>
        <taxon>Flavobacteriales</taxon>
        <taxon>Flavobacteriaceae</taxon>
        <taxon>Algibacter</taxon>
    </lineage>
</organism>
<gene>
    <name evidence="3" type="ORF">DFQ06_3491</name>
    <name evidence="2" type="ORF">JCM19300_2509</name>
</gene>
<dbReference type="EMBL" id="BBNQ01000006">
    <property type="protein sequence ID" value="GAL62456.1"/>
    <property type="molecule type" value="Genomic_DNA"/>
</dbReference>
<evidence type="ECO:0000313" key="3">
    <source>
        <dbReference type="EMBL" id="TDY60359.1"/>
    </source>
</evidence>
<accession>A0A4R8M4Z1</accession>
<reference evidence="3 5" key="2">
    <citation type="submission" date="2019-03" db="EMBL/GenBank/DDBJ databases">
        <title>Genomic Encyclopedia of Type Strains, Phase III (KMG-III): the genomes of soil and plant-associated and newly described type strains.</title>
        <authorList>
            <person name="Whitman W."/>
        </authorList>
    </citation>
    <scope>NUCLEOTIDE SEQUENCE [LARGE SCALE GENOMIC DNA]</scope>
    <source>
        <strain evidence="3 5">CECT 8301</strain>
    </source>
</reference>
<feature type="transmembrane region" description="Helical" evidence="1">
    <location>
        <begin position="113"/>
        <end position="133"/>
    </location>
</feature>
<evidence type="ECO:0000313" key="2">
    <source>
        <dbReference type="EMBL" id="GAL62456.1"/>
    </source>
</evidence>
<dbReference type="Proteomes" id="UP000029644">
    <property type="component" value="Unassembled WGS sequence"/>
</dbReference>
<name>A0A090VCH4_9FLAO</name>
<dbReference type="OrthoDB" id="1132160at2"/>
<comment type="caution">
    <text evidence="2">The sequence shown here is derived from an EMBL/GenBank/DDBJ whole genome shotgun (WGS) entry which is preliminary data.</text>
</comment>